<dbReference type="AlphaFoldDB" id="A0A1H7III5"/>
<gene>
    <name evidence="1" type="ORF">SAMN05216387_102168</name>
</gene>
<dbReference type="STRING" id="1233.SAMN05216387_102168"/>
<organism evidence="1 2">
    <name type="scientific">Nitrosovibrio tenuis</name>
    <dbReference type="NCBI Taxonomy" id="1233"/>
    <lineage>
        <taxon>Bacteria</taxon>
        <taxon>Pseudomonadati</taxon>
        <taxon>Pseudomonadota</taxon>
        <taxon>Betaproteobacteria</taxon>
        <taxon>Nitrosomonadales</taxon>
        <taxon>Nitrosomonadaceae</taxon>
        <taxon>Nitrosovibrio</taxon>
    </lineage>
</organism>
<sequence length="48" mass="5674">MWSLTYDVSMTGIRILDLPGYSWLMPKQNMRKNSIFVPQKENLLTDKL</sequence>
<evidence type="ECO:0000313" key="1">
    <source>
        <dbReference type="EMBL" id="SEK61662.1"/>
    </source>
</evidence>
<protein>
    <submittedName>
        <fullName evidence="1">Uncharacterized protein</fullName>
    </submittedName>
</protein>
<keyword evidence="2" id="KW-1185">Reference proteome</keyword>
<dbReference type="Proteomes" id="UP000198620">
    <property type="component" value="Unassembled WGS sequence"/>
</dbReference>
<evidence type="ECO:0000313" key="2">
    <source>
        <dbReference type="Proteomes" id="UP000198620"/>
    </source>
</evidence>
<reference evidence="1 2" key="1">
    <citation type="submission" date="2016-10" db="EMBL/GenBank/DDBJ databases">
        <authorList>
            <person name="de Groot N.N."/>
        </authorList>
    </citation>
    <scope>NUCLEOTIDE SEQUENCE [LARGE SCALE GENOMIC DNA]</scope>
    <source>
        <strain evidence="1 2">Nv1</strain>
    </source>
</reference>
<accession>A0A1H7III5</accession>
<proteinExistence type="predicted"/>
<name>A0A1H7III5_9PROT</name>
<dbReference type="EMBL" id="FOBH01000002">
    <property type="protein sequence ID" value="SEK61662.1"/>
    <property type="molecule type" value="Genomic_DNA"/>
</dbReference>